<proteinExistence type="predicted"/>
<sequence>NGFKLKERRFRLDIRKNFFTMRAVKYWNRLPRGVVDAPSLEVFKARLDEALSSLV</sequence>
<keyword evidence="2" id="KW-1185">Reference proteome</keyword>
<accession>A0A093E028</accession>
<evidence type="ECO:0008006" key="3">
    <source>
        <dbReference type="Google" id="ProtNLM"/>
    </source>
</evidence>
<dbReference type="Proteomes" id="UP000053661">
    <property type="component" value="Unassembled WGS sequence"/>
</dbReference>
<name>A0A093E028_TAUER</name>
<organism evidence="1 2">
    <name type="scientific">Tauraco erythrolophus</name>
    <name type="common">Red-crested turaco</name>
    <dbReference type="NCBI Taxonomy" id="121530"/>
    <lineage>
        <taxon>Eukaryota</taxon>
        <taxon>Metazoa</taxon>
        <taxon>Chordata</taxon>
        <taxon>Craniata</taxon>
        <taxon>Vertebrata</taxon>
        <taxon>Euteleostomi</taxon>
        <taxon>Archelosauria</taxon>
        <taxon>Archosauria</taxon>
        <taxon>Dinosauria</taxon>
        <taxon>Saurischia</taxon>
        <taxon>Theropoda</taxon>
        <taxon>Coelurosauria</taxon>
        <taxon>Aves</taxon>
        <taxon>Neognathae</taxon>
        <taxon>Neoaves</taxon>
        <taxon>Otidimorphae</taxon>
        <taxon>Musophagiformes</taxon>
        <taxon>Musophagidae</taxon>
        <taxon>Tauraco</taxon>
    </lineage>
</organism>
<feature type="non-terminal residue" evidence="1">
    <location>
        <position position="55"/>
    </location>
</feature>
<feature type="non-terminal residue" evidence="1">
    <location>
        <position position="1"/>
    </location>
</feature>
<reference evidence="1 2" key="1">
    <citation type="submission" date="2014-04" db="EMBL/GenBank/DDBJ databases">
        <title>Genome evolution of avian class.</title>
        <authorList>
            <person name="Zhang G."/>
            <person name="Li C."/>
        </authorList>
    </citation>
    <scope>NUCLEOTIDE SEQUENCE [LARGE SCALE GENOMIC DNA]</scope>
    <source>
        <strain evidence="1">BGI_N340</strain>
    </source>
</reference>
<gene>
    <name evidence="1" type="ORF">N340_13313</name>
</gene>
<protein>
    <recommendedName>
        <fullName evidence="3">Nidogen G2 beta-barrel domain-containing protein</fullName>
    </recommendedName>
</protein>
<evidence type="ECO:0000313" key="1">
    <source>
        <dbReference type="EMBL" id="KFV07801.1"/>
    </source>
</evidence>
<dbReference type="EMBL" id="KL454018">
    <property type="protein sequence ID" value="KFV07801.1"/>
    <property type="molecule type" value="Genomic_DNA"/>
</dbReference>
<evidence type="ECO:0000313" key="2">
    <source>
        <dbReference type="Proteomes" id="UP000053661"/>
    </source>
</evidence>
<dbReference type="AlphaFoldDB" id="A0A093E028"/>